<name>A0A0G0SI69_9BACT</name>
<organism evidence="1 2">
    <name type="scientific">Candidatus Gottesmanbacteria bacterium GW2011_GWC2_39_8</name>
    <dbReference type="NCBI Taxonomy" id="1618450"/>
    <lineage>
        <taxon>Bacteria</taxon>
        <taxon>Candidatus Gottesmaniibacteriota</taxon>
    </lineage>
</organism>
<evidence type="ECO:0000313" key="1">
    <source>
        <dbReference type="EMBL" id="KKR34370.1"/>
    </source>
</evidence>
<accession>A0A0G0SI69</accession>
<evidence type="ECO:0000313" key="2">
    <source>
        <dbReference type="Proteomes" id="UP000034539"/>
    </source>
</evidence>
<dbReference type="Proteomes" id="UP000034539">
    <property type="component" value="Unassembled WGS sequence"/>
</dbReference>
<protein>
    <submittedName>
        <fullName evidence="1">Uncharacterized protein</fullName>
    </submittedName>
</protein>
<gene>
    <name evidence="1" type="ORF">UT63_C0002G0015</name>
</gene>
<proteinExistence type="predicted"/>
<reference evidence="1 2" key="1">
    <citation type="journal article" date="2015" name="Nature">
        <title>rRNA introns, odd ribosomes, and small enigmatic genomes across a large radiation of phyla.</title>
        <authorList>
            <person name="Brown C.T."/>
            <person name="Hug L.A."/>
            <person name="Thomas B.C."/>
            <person name="Sharon I."/>
            <person name="Castelle C.J."/>
            <person name="Singh A."/>
            <person name="Wilkins M.J."/>
            <person name="Williams K.H."/>
            <person name="Banfield J.F."/>
        </authorList>
    </citation>
    <scope>NUCLEOTIDE SEQUENCE [LARGE SCALE GENOMIC DNA]</scope>
</reference>
<sequence length="97" mass="11192">MSITFKTARKKLSITVNGHEGRSHAITESIAGLGNTMENSWSMRAMEGRNTRRAAFQQIGMEGHDAAQIDHDLIRRLTRIHVFQVQRTRRKHLLRVR</sequence>
<dbReference type="EMBL" id="LBXN01000002">
    <property type="protein sequence ID" value="KKR34370.1"/>
    <property type="molecule type" value="Genomic_DNA"/>
</dbReference>
<comment type="caution">
    <text evidence="1">The sequence shown here is derived from an EMBL/GenBank/DDBJ whole genome shotgun (WGS) entry which is preliminary data.</text>
</comment>
<dbReference type="AlphaFoldDB" id="A0A0G0SI69"/>